<keyword evidence="1" id="KW-1133">Transmembrane helix</keyword>
<accession>A0ABZ0L300</accession>
<organism evidence="2 3">
    <name type="scientific">Sporosarcina oncorhynchi</name>
    <dbReference type="NCBI Taxonomy" id="3056444"/>
    <lineage>
        <taxon>Bacteria</taxon>
        <taxon>Bacillati</taxon>
        <taxon>Bacillota</taxon>
        <taxon>Bacilli</taxon>
        <taxon>Bacillales</taxon>
        <taxon>Caryophanaceae</taxon>
        <taxon>Sporosarcina</taxon>
    </lineage>
</organism>
<protein>
    <recommendedName>
        <fullName evidence="4">DUF3953 domain-containing protein</fullName>
    </recommendedName>
</protein>
<feature type="transmembrane region" description="Helical" evidence="1">
    <location>
        <begin position="6"/>
        <end position="22"/>
    </location>
</feature>
<gene>
    <name evidence="2" type="ORF">QWT69_13325</name>
</gene>
<reference evidence="2 3" key="1">
    <citation type="submission" date="2023-06" db="EMBL/GenBank/DDBJ databases">
        <title>Sporosarcina sp. nov., isolated from Korean tranditional fermented seafood 'Jeotgal'.</title>
        <authorList>
            <person name="Yang A.I."/>
            <person name="Shin N.-R."/>
        </authorList>
    </citation>
    <scope>NUCLEOTIDE SEQUENCE [LARGE SCALE GENOMIC DNA]</scope>
    <source>
        <strain evidence="2 3">T2O-4</strain>
    </source>
</reference>
<feature type="transmembrane region" description="Helical" evidence="1">
    <location>
        <begin position="27"/>
        <end position="44"/>
    </location>
</feature>
<evidence type="ECO:0000256" key="1">
    <source>
        <dbReference type="SAM" id="Phobius"/>
    </source>
</evidence>
<evidence type="ECO:0008006" key="4">
    <source>
        <dbReference type="Google" id="ProtNLM"/>
    </source>
</evidence>
<evidence type="ECO:0000313" key="2">
    <source>
        <dbReference type="EMBL" id="WOV86843.1"/>
    </source>
</evidence>
<proteinExistence type="predicted"/>
<dbReference type="Proteomes" id="UP001303902">
    <property type="component" value="Chromosome"/>
</dbReference>
<keyword evidence="3" id="KW-1185">Reference proteome</keyword>
<keyword evidence="1" id="KW-0812">Transmembrane</keyword>
<dbReference type="RefSeq" id="WP_317966367.1">
    <property type="nucleotide sequence ID" value="NZ_CP129118.1"/>
</dbReference>
<keyword evidence="1" id="KW-0472">Membrane</keyword>
<dbReference type="EMBL" id="CP129118">
    <property type="protein sequence ID" value="WOV86843.1"/>
    <property type="molecule type" value="Genomic_DNA"/>
</dbReference>
<sequence>MKTLDIVLSVIVIVAGIIILVTKRYEFMVFYVIILGVFSLTTGIRDIRKDEHDASAYMRIILFGILFVYFIFISANGGFR</sequence>
<name>A0ABZ0L300_9BACL</name>
<feature type="transmembrane region" description="Helical" evidence="1">
    <location>
        <begin position="56"/>
        <end position="79"/>
    </location>
</feature>
<evidence type="ECO:0000313" key="3">
    <source>
        <dbReference type="Proteomes" id="UP001303902"/>
    </source>
</evidence>